<keyword evidence="2" id="KW-0808">Transferase</keyword>
<comment type="caution">
    <text evidence="2">The sequence shown here is derived from an EMBL/GenBank/DDBJ whole genome shotgun (WGS) entry which is preliminary data.</text>
</comment>
<evidence type="ECO:0000313" key="3">
    <source>
        <dbReference type="Proteomes" id="UP000299102"/>
    </source>
</evidence>
<evidence type="ECO:0000259" key="1">
    <source>
        <dbReference type="Pfam" id="PF00078"/>
    </source>
</evidence>
<keyword evidence="2" id="KW-0695">RNA-directed DNA polymerase</keyword>
<keyword evidence="2" id="KW-0548">Nucleotidyltransferase</keyword>
<dbReference type="GO" id="GO:0003964">
    <property type="term" value="F:RNA-directed DNA polymerase activity"/>
    <property type="evidence" value="ECO:0007669"/>
    <property type="project" value="UniProtKB-KW"/>
</dbReference>
<dbReference type="SUPFAM" id="SSF56672">
    <property type="entry name" value="DNA/RNA polymerases"/>
    <property type="match status" value="1"/>
</dbReference>
<dbReference type="Proteomes" id="UP000299102">
    <property type="component" value="Unassembled WGS sequence"/>
</dbReference>
<sequence length="316" mass="35800">MRPDALIIRPKEKEKYSEILSRIKTAVPSEQVGNTVDKIRKTGARDMLITLSKGGDIYIASDHNAILWEISCDEKRERPNRQTNTTVGSKVKTFDPSTLIVAIDSKPIVAGPAEEMTTDLMKRVTHACNATELITEYKNARRSLNKAIKDSKRRCWEELINEVDKDPWGRPYKVVMTHLKSQPMFPPTYPQLLQKTFLTYASEKRLFLGSGKSNDWSCFQRKKPPEVPSSYRPLCMLDTASKIFERIILQRTEAAVEPLLTDNQYGFRKGRSTLDAINLVVNTAREAIAGTRWKGGTKKYCLVATLDIKNAFNSAN</sequence>
<organism evidence="2 3">
    <name type="scientific">Eumeta variegata</name>
    <name type="common">Bagworm moth</name>
    <name type="synonym">Eumeta japonica</name>
    <dbReference type="NCBI Taxonomy" id="151549"/>
    <lineage>
        <taxon>Eukaryota</taxon>
        <taxon>Metazoa</taxon>
        <taxon>Ecdysozoa</taxon>
        <taxon>Arthropoda</taxon>
        <taxon>Hexapoda</taxon>
        <taxon>Insecta</taxon>
        <taxon>Pterygota</taxon>
        <taxon>Neoptera</taxon>
        <taxon>Endopterygota</taxon>
        <taxon>Lepidoptera</taxon>
        <taxon>Glossata</taxon>
        <taxon>Ditrysia</taxon>
        <taxon>Tineoidea</taxon>
        <taxon>Psychidae</taxon>
        <taxon>Oiketicinae</taxon>
        <taxon>Eumeta</taxon>
    </lineage>
</organism>
<proteinExistence type="predicted"/>
<accession>A0A4C1TNQ9</accession>
<gene>
    <name evidence="2" type="ORF">EVAR_80541_1</name>
</gene>
<dbReference type="InterPro" id="IPR000477">
    <property type="entry name" value="RT_dom"/>
</dbReference>
<evidence type="ECO:0000313" key="2">
    <source>
        <dbReference type="EMBL" id="GBP15361.1"/>
    </source>
</evidence>
<dbReference type="OrthoDB" id="415822at2759"/>
<protein>
    <submittedName>
        <fullName evidence="2">Probable RNA-directed DNA polymerase from transposon X-element</fullName>
    </submittedName>
</protein>
<dbReference type="AlphaFoldDB" id="A0A4C1TNQ9"/>
<dbReference type="Pfam" id="PF00078">
    <property type="entry name" value="RVT_1"/>
    <property type="match status" value="1"/>
</dbReference>
<dbReference type="PANTHER" id="PTHR19446">
    <property type="entry name" value="REVERSE TRANSCRIPTASES"/>
    <property type="match status" value="1"/>
</dbReference>
<keyword evidence="3" id="KW-1185">Reference proteome</keyword>
<dbReference type="EMBL" id="BGZK01000071">
    <property type="protein sequence ID" value="GBP15361.1"/>
    <property type="molecule type" value="Genomic_DNA"/>
</dbReference>
<dbReference type="InterPro" id="IPR043502">
    <property type="entry name" value="DNA/RNA_pol_sf"/>
</dbReference>
<reference evidence="2 3" key="1">
    <citation type="journal article" date="2019" name="Commun. Biol.">
        <title>The bagworm genome reveals a unique fibroin gene that provides high tensile strength.</title>
        <authorList>
            <person name="Kono N."/>
            <person name="Nakamura H."/>
            <person name="Ohtoshi R."/>
            <person name="Tomita M."/>
            <person name="Numata K."/>
            <person name="Arakawa K."/>
        </authorList>
    </citation>
    <scope>NUCLEOTIDE SEQUENCE [LARGE SCALE GENOMIC DNA]</scope>
</reference>
<name>A0A4C1TNQ9_EUMVA</name>
<feature type="domain" description="Reverse transcriptase" evidence="1">
    <location>
        <begin position="222"/>
        <end position="314"/>
    </location>
</feature>